<dbReference type="PROSITE" id="PS00061">
    <property type="entry name" value="ADH_SHORT"/>
    <property type="match status" value="1"/>
</dbReference>
<dbReference type="NCBIfam" id="NF005559">
    <property type="entry name" value="PRK07231.1"/>
    <property type="match status" value="1"/>
</dbReference>
<evidence type="ECO:0000313" key="4">
    <source>
        <dbReference type="Proteomes" id="UP000062260"/>
    </source>
</evidence>
<dbReference type="KEGG" id="auh:AWM75_07065"/>
<dbReference type="PRINTS" id="PR00081">
    <property type="entry name" value="GDHRDH"/>
</dbReference>
<protein>
    <submittedName>
        <fullName evidence="3">Short-chain dehydrogenase</fullName>
    </submittedName>
</protein>
<dbReference type="PRINTS" id="PR00080">
    <property type="entry name" value="SDRFAMILY"/>
</dbReference>
<evidence type="ECO:0000313" key="3">
    <source>
        <dbReference type="EMBL" id="AMB99737.1"/>
    </source>
</evidence>
<dbReference type="PANTHER" id="PTHR24321:SF8">
    <property type="entry name" value="ESTRADIOL 17-BETA-DEHYDROGENASE 8-RELATED"/>
    <property type="match status" value="1"/>
</dbReference>
<dbReference type="Proteomes" id="UP000062260">
    <property type="component" value="Chromosome"/>
</dbReference>
<dbReference type="InterPro" id="IPR036291">
    <property type="entry name" value="NAD(P)-bd_dom_sf"/>
</dbReference>
<sequence length="248" mass="26068">MLLTGKVAIITGAGSGFGKASADRFGQEGAKLVLVDINQADLDATVAEFEGKGYDVFGIVADVSVEANVQAFIEDAVAHFGQLDIIFNNAGIYHYGNAEQLPTEQWQQAVAINQTAIFWAAKYAMPHLKKSQGTMINTASAGGLIGFPDAIAYAATKGAVVSMTRALAVDYAKDKVRVNAICPGTGVTGMTSELLEDDQVAEGFLAPIPLKRFGQPEDVANAALFLASDQSSYITGHCLPVDGGWTMS</sequence>
<name>A0A0X8FLW8_9LACT</name>
<gene>
    <name evidence="3" type="ORF">AWM75_07065</name>
</gene>
<comment type="similarity">
    <text evidence="1">Belongs to the short-chain dehydrogenases/reductases (SDR) family.</text>
</comment>
<dbReference type="FunFam" id="3.40.50.720:FF:000084">
    <property type="entry name" value="Short-chain dehydrogenase reductase"/>
    <property type="match status" value="1"/>
</dbReference>
<dbReference type="Gene3D" id="3.40.50.720">
    <property type="entry name" value="NAD(P)-binding Rossmann-like Domain"/>
    <property type="match status" value="1"/>
</dbReference>
<dbReference type="OrthoDB" id="9803333at2"/>
<dbReference type="InterPro" id="IPR020904">
    <property type="entry name" value="Sc_DH/Rdtase_CS"/>
</dbReference>
<keyword evidence="2" id="KW-0560">Oxidoreductase</keyword>
<reference evidence="3 4" key="1">
    <citation type="journal article" date="2016" name="Genome Announc.">
        <title>Complete Genome Sequences of Aerococcus christensenii CCUG 28831T, Aerococcus sanguinicola CCUG 43001T, Aerococcus urinae CCUG 36881T, Aerococcus urinaeequi CCUG 28094T, Aerococcus urinaehominis CCUG 42038 BT, and Aerococcus viridans CCUG 4311T.</title>
        <authorList>
            <person name="Carkaci D."/>
            <person name="Dargis R."/>
            <person name="Nielsen X.C."/>
            <person name="Skovgaard O."/>
            <person name="Fuursted K."/>
            <person name="Christensen J.J."/>
        </authorList>
    </citation>
    <scope>NUCLEOTIDE SEQUENCE [LARGE SCALE GENOMIC DNA]</scope>
    <source>
        <strain evidence="3 4">CCUG42038B</strain>
    </source>
</reference>
<organism evidence="3 4">
    <name type="scientific">Aerococcus urinaehominis</name>
    <dbReference type="NCBI Taxonomy" id="128944"/>
    <lineage>
        <taxon>Bacteria</taxon>
        <taxon>Bacillati</taxon>
        <taxon>Bacillota</taxon>
        <taxon>Bacilli</taxon>
        <taxon>Lactobacillales</taxon>
        <taxon>Aerococcaceae</taxon>
        <taxon>Aerococcus</taxon>
    </lineage>
</organism>
<evidence type="ECO:0000256" key="2">
    <source>
        <dbReference type="ARBA" id="ARBA00023002"/>
    </source>
</evidence>
<evidence type="ECO:0000256" key="1">
    <source>
        <dbReference type="ARBA" id="ARBA00006484"/>
    </source>
</evidence>
<keyword evidence="4" id="KW-1185">Reference proteome</keyword>
<dbReference type="SUPFAM" id="SSF51735">
    <property type="entry name" value="NAD(P)-binding Rossmann-fold domains"/>
    <property type="match status" value="1"/>
</dbReference>
<dbReference type="Pfam" id="PF13561">
    <property type="entry name" value="adh_short_C2"/>
    <property type="match status" value="1"/>
</dbReference>
<dbReference type="AlphaFoldDB" id="A0A0X8FLW8"/>
<dbReference type="STRING" id="128944.AWM75_07065"/>
<dbReference type="CDD" id="cd05233">
    <property type="entry name" value="SDR_c"/>
    <property type="match status" value="1"/>
</dbReference>
<dbReference type="RefSeq" id="WP_067980071.1">
    <property type="nucleotide sequence ID" value="NZ_CP014163.1"/>
</dbReference>
<dbReference type="EMBL" id="CP014163">
    <property type="protein sequence ID" value="AMB99737.1"/>
    <property type="molecule type" value="Genomic_DNA"/>
</dbReference>
<dbReference type="PANTHER" id="PTHR24321">
    <property type="entry name" value="DEHYDROGENASES, SHORT CHAIN"/>
    <property type="match status" value="1"/>
</dbReference>
<proteinExistence type="inferred from homology"/>
<accession>A0A0X8FLW8</accession>
<dbReference type="GO" id="GO:0016491">
    <property type="term" value="F:oxidoreductase activity"/>
    <property type="evidence" value="ECO:0007669"/>
    <property type="project" value="UniProtKB-KW"/>
</dbReference>
<dbReference type="InterPro" id="IPR002347">
    <property type="entry name" value="SDR_fam"/>
</dbReference>
<reference evidence="4" key="2">
    <citation type="submission" date="2016-01" db="EMBL/GenBank/DDBJ databases">
        <title>Six Aerococcus type strain genome sequencing and assembly using PacBio and Illumina Hiseq.</title>
        <authorList>
            <person name="Carkaci D."/>
            <person name="Dargis R."/>
            <person name="Nielsen X.C."/>
            <person name="Skovgaard O."/>
            <person name="Fuursted K."/>
            <person name="Christensen J.J."/>
        </authorList>
    </citation>
    <scope>NUCLEOTIDE SEQUENCE [LARGE SCALE GENOMIC DNA]</scope>
    <source>
        <strain evidence="4">CCUG42038B</strain>
    </source>
</reference>
<dbReference type="GO" id="GO:0008206">
    <property type="term" value="P:bile acid metabolic process"/>
    <property type="evidence" value="ECO:0007669"/>
    <property type="project" value="UniProtKB-ARBA"/>
</dbReference>